<dbReference type="STRING" id="623744.A0A553REZ6"/>
<evidence type="ECO:0000256" key="1">
    <source>
        <dbReference type="ARBA" id="ARBA00004370"/>
    </source>
</evidence>
<dbReference type="PANTHER" id="PTHR44170:SF14">
    <property type="entry name" value="NEOGENIN"/>
    <property type="match status" value="1"/>
</dbReference>
<dbReference type="FunFam" id="2.60.40.10:FF:000004">
    <property type="entry name" value="DCC isoform 1"/>
    <property type="match status" value="2"/>
</dbReference>
<comment type="subcellular location">
    <subcellularLocation>
        <location evidence="1">Membrane</location>
    </subcellularLocation>
</comment>
<dbReference type="EMBL" id="SRMA01024274">
    <property type="protein sequence ID" value="TRZ00761.1"/>
    <property type="molecule type" value="Genomic_DNA"/>
</dbReference>
<feature type="domain" description="Ig-like" evidence="7">
    <location>
        <begin position="225"/>
        <end position="298"/>
    </location>
</feature>
<keyword evidence="5" id="KW-0325">Glycoprotein</keyword>
<reference evidence="8 9" key="1">
    <citation type="journal article" date="2019" name="Sci. Data">
        <title>Hybrid genome assembly and annotation of Danionella translucida.</title>
        <authorList>
            <person name="Kadobianskyi M."/>
            <person name="Schulze L."/>
            <person name="Schuelke M."/>
            <person name="Judkewitz B."/>
        </authorList>
    </citation>
    <scope>NUCLEOTIDE SEQUENCE [LARGE SCALE GENOMIC DNA]</scope>
    <source>
        <strain evidence="8 9">Bolton</strain>
    </source>
</reference>
<organism evidence="8 9">
    <name type="scientific">Danionella cerebrum</name>
    <dbReference type="NCBI Taxonomy" id="2873325"/>
    <lineage>
        <taxon>Eukaryota</taxon>
        <taxon>Metazoa</taxon>
        <taxon>Chordata</taxon>
        <taxon>Craniata</taxon>
        <taxon>Vertebrata</taxon>
        <taxon>Euteleostomi</taxon>
        <taxon>Actinopterygii</taxon>
        <taxon>Neopterygii</taxon>
        <taxon>Teleostei</taxon>
        <taxon>Ostariophysi</taxon>
        <taxon>Cypriniformes</taxon>
        <taxon>Danionidae</taxon>
        <taxon>Danioninae</taxon>
        <taxon>Danionella</taxon>
    </lineage>
</organism>
<gene>
    <name evidence="8" type="ORF">DNTS_004600</name>
</gene>
<evidence type="ECO:0000259" key="7">
    <source>
        <dbReference type="PROSITE" id="PS50835"/>
    </source>
</evidence>
<keyword evidence="4" id="KW-1015">Disulfide bond</keyword>
<evidence type="ECO:0000313" key="9">
    <source>
        <dbReference type="Proteomes" id="UP000316079"/>
    </source>
</evidence>
<dbReference type="InterPro" id="IPR007110">
    <property type="entry name" value="Ig-like_dom"/>
</dbReference>
<dbReference type="SMART" id="SM00409">
    <property type="entry name" value="IG"/>
    <property type="match status" value="3"/>
</dbReference>
<sequence>MSLGVLSRGGVDLARLKIAHCSHHTAQTIRDVEKGIPRYLTQPESASVRVGDSHVFSCEVNPDLVSFIRWEQNKAELGLDQRVFMLASGALIISNASETDAGLYRCVIENAGPTKTSDEAQLYVLPESGEDRTLEFLMEPQHLSKLVGESILLPCVVTGFPTVDVTWSHKDQLIEDSSGRFEMLGGGSLRIFNLTEEDAGVYNCMADNVNGSIEAQAELTLKAPPQFLKKPIGVYAHEATEVIFDCEVSGSPAPTIKWVKNGDAVIPSDYFKIIKEQSLQVSGLVKSDEGFYQCLAENEVGNVQWGAQLIIIDHVKAARQKSTPGKAGVLQAKRLV</sequence>
<dbReference type="GO" id="GO:0016020">
    <property type="term" value="C:membrane"/>
    <property type="evidence" value="ECO:0007669"/>
    <property type="project" value="UniProtKB-SubCell"/>
</dbReference>
<keyword evidence="2" id="KW-0677">Repeat</keyword>
<dbReference type="OrthoDB" id="114660at2759"/>
<comment type="caution">
    <text evidence="8">The sequence shown here is derived from an EMBL/GenBank/DDBJ whole genome shotgun (WGS) entry which is preliminary data.</text>
</comment>
<accession>A0A553REZ6</accession>
<evidence type="ECO:0000256" key="3">
    <source>
        <dbReference type="ARBA" id="ARBA00023136"/>
    </source>
</evidence>
<name>A0A553REZ6_9TELE</name>
<dbReference type="Proteomes" id="UP000316079">
    <property type="component" value="Unassembled WGS sequence"/>
</dbReference>
<dbReference type="Gene3D" id="2.60.40.10">
    <property type="entry name" value="Immunoglobulins"/>
    <property type="match status" value="3"/>
</dbReference>
<dbReference type="SMART" id="SM00408">
    <property type="entry name" value="IGc2"/>
    <property type="match status" value="3"/>
</dbReference>
<dbReference type="InterPro" id="IPR003598">
    <property type="entry name" value="Ig_sub2"/>
</dbReference>
<evidence type="ECO:0000313" key="8">
    <source>
        <dbReference type="EMBL" id="TRZ00761.1"/>
    </source>
</evidence>
<feature type="domain" description="Ig-like" evidence="7">
    <location>
        <begin position="37"/>
        <end position="123"/>
    </location>
</feature>
<keyword evidence="6" id="KW-0393">Immunoglobulin domain</keyword>
<dbReference type="InterPro" id="IPR013783">
    <property type="entry name" value="Ig-like_fold"/>
</dbReference>
<dbReference type="SUPFAM" id="SSF48726">
    <property type="entry name" value="Immunoglobulin"/>
    <property type="match status" value="3"/>
</dbReference>
<evidence type="ECO:0000256" key="2">
    <source>
        <dbReference type="ARBA" id="ARBA00022737"/>
    </source>
</evidence>
<feature type="domain" description="Ig-like" evidence="7">
    <location>
        <begin position="126"/>
        <end position="220"/>
    </location>
</feature>
<protein>
    <recommendedName>
        <fullName evidence="7">Ig-like domain-containing protein</fullName>
    </recommendedName>
</protein>
<dbReference type="PROSITE" id="PS50835">
    <property type="entry name" value="IG_LIKE"/>
    <property type="match status" value="3"/>
</dbReference>
<keyword evidence="9" id="KW-1185">Reference proteome</keyword>
<dbReference type="InterPro" id="IPR013098">
    <property type="entry name" value="Ig_I-set"/>
</dbReference>
<dbReference type="AlphaFoldDB" id="A0A553REZ6"/>
<dbReference type="InterPro" id="IPR036179">
    <property type="entry name" value="Ig-like_dom_sf"/>
</dbReference>
<dbReference type="PANTHER" id="PTHR44170">
    <property type="entry name" value="PROTEIN SIDEKICK"/>
    <property type="match status" value="1"/>
</dbReference>
<keyword evidence="3" id="KW-0472">Membrane</keyword>
<dbReference type="GO" id="GO:0098609">
    <property type="term" value="P:cell-cell adhesion"/>
    <property type="evidence" value="ECO:0007669"/>
    <property type="project" value="TreeGrafter"/>
</dbReference>
<dbReference type="Pfam" id="PF07679">
    <property type="entry name" value="I-set"/>
    <property type="match status" value="3"/>
</dbReference>
<evidence type="ECO:0000256" key="6">
    <source>
        <dbReference type="ARBA" id="ARBA00023319"/>
    </source>
</evidence>
<dbReference type="InterPro" id="IPR003599">
    <property type="entry name" value="Ig_sub"/>
</dbReference>
<evidence type="ECO:0000256" key="4">
    <source>
        <dbReference type="ARBA" id="ARBA00023157"/>
    </source>
</evidence>
<evidence type="ECO:0000256" key="5">
    <source>
        <dbReference type="ARBA" id="ARBA00023180"/>
    </source>
</evidence>
<proteinExistence type="predicted"/>